<dbReference type="InterPro" id="IPR002010">
    <property type="entry name" value="T3SS_IM_R"/>
</dbReference>
<feature type="transmembrane region" description="Helical" evidence="7">
    <location>
        <begin position="68"/>
        <end position="96"/>
    </location>
</feature>
<accession>A0A0B6RRB7</accession>
<keyword evidence="9" id="KW-0282">Flagellum</keyword>
<comment type="similarity">
    <text evidence="2">Belongs to the FliR/MopE/SpaR family.</text>
</comment>
<feature type="transmembrane region" description="Helical" evidence="7">
    <location>
        <begin position="213"/>
        <end position="234"/>
    </location>
</feature>
<dbReference type="PANTHER" id="PTHR30065:SF1">
    <property type="entry name" value="SURFACE PRESENTATION OF ANTIGENS PROTEIN SPAR"/>
    <property type="match status" value="1"/>
</dbReference>
<reference evidence="9 10" key="2">
    <citation type="journal article" date="2016" name="Appl. Microbiol. Biotechnol.">
        <title>Mutations improving production and secretion of extracellular lipase by Burkholderia glumae PG1.</title>
        <authorList>
            <person name="Knapp A."/>
            <person name="Voget S."/>
            <person name="Gao R."/>
            <person name="Zaburannyi N."/>
            <person name="Krysciak D."/>
            <person name="Breuer M."/>
            <person name="Hauer B."/>
            <person name="Streit W.R."/>
            <person name="Muller R."/>
            <person name="Daniel R."/>
            <person name="Jaeger K.E."/>
        </authorList>
    </citation>
    <scope>NUCLEOTIDE SEQUENCE [LARGE SCALE GENOMIC DNA]</scope>
    <source>
        <strain evidence="9 10">PG1</strain>
    </source>
</reference>
<evidence type="ECO:0000256" key="6">
    <source>
        <dbReference type="ARBA" id="ARBA00023136"/>
    </source>
</evidence>
<dbReference type="KEGG" id="bgp:BGL_1c13970"/>
<gene>
    <name evidence="9" type="primary">fliR2</name>
    <name evidence="9" type="ORF">BGL_1c13970</name>
</gene>
<feature type="transmembrane region" description="Helical" evidence="7">
    <location>
        <begin position="140"/>
        <end position="160"/>
    </location>
</feature>
<keyword evidence="5 7" id="KW-1133">Transmembrane helix</keyword>
<protein>
    <submittedName>
        <fullName evidence="9">Flagellar biosynthetic protein FliR</fullName>
    </submittedName>
</protein>
<keyword evidence="3" id="KW-1003">Cell membrane</keyword>
<evidence type="ECO:0000256" key="4">
    <source>
        <dbReference type="ARBA" id="ARBA00022692"/>
    </source>
</evidence>
<dbReference type="PANTHER" id="PTHR30065">
    <property type="entry name" value="FLAGELLAR BIOSYNTHETIC PROTEIN FLIR"/>
    <property type="match status" value="1"/>
</dbReference>
<feature type="transmembrane region" description="Helical" evidence="7">
    <location>
        <begin position="116"/>
        <end position="133"/>
    </location>
</feature>
<evidence type="ECO:0000256" key="2">
    <source>
        <dbReference type="ARBA" id="ARBA00009772"/>
    </source>
</evidence>
<evidence type="ECO:0000256" key="3">
    <source>
        <dbReference type="ARBA" id="ARBA00022475"/>
    </source>
</evidence>
<reference evidence="10" key="1">
    <citation type="submission" date="2011-03" db="EMBL/GenBank/DDBJ databases">
        <authorList>
            <person name="Voget S."/>
            <person name="Streit W.R."/>
            <person name="Jaeger K.E."/>
            <person name="Daniel R."/>
        </authorList>
    </citation>
    <scope>NUCLEOTIDE SEQUENCE [LARGE SCALE GENOMIC DNA]</scope>
    <source>
        <strain evidence="10">PG1</strain>
    </source>
</reference>
<proteinExistence type="inferred from homology"/>
<evidence type="ECO:0000313" key="9">
    <source>
        <dbReference type="EMBL" id="AJK45913.1"/>
    </source>
</evidence>
<dbReference type="OrthoDB" id="8808595at2"/>
<name>A0A0B6RRB7_BURPL</name>
<keyword evidence="9" id="KW-0969">Cilium</keyword>
<feature type="transmembrane region" description="Helical" evidence="7">
    <location>
        <begin position="172"/>
        <end position="201"/>
    </location>
</feature>
<keyword evidence="9" id="KW-0966">Cell projection</keyword>
<evidence type="ECO:0000256" key="8">
    <source>
        <dbReference type="SAM" id="SignalP"/>
    </source>
</evidence>
<keyword evidence="6 7" id="KW-0472">Membrane</keyword>
<feature type="signal peptide" evidence="8">
    <location>
        <begin position="1"/>
        <end position="24"/>
    </location>
</feature>
<keyword evidence="10" id="KW-1185">Reference proteome</keyword>
<evidence type="ECO:0000256" key="7">
    <source>
        <dbReference type="SAM" id="Phobius"/>
    </source>
</evidence>
<dbReference type="HOGENOM" id="CLU_063626_2_1_4"/>
<dbReference type="EMBL" id="CP002580">
    <property type="protein sequence ID" value="AJK45913.1"/>
    <property type="molecule type" value="Genomic_DNA"/>
</dbReference>
<evidence type="ECO:0000313" key="10">
    <source>
        <dbReference type="Proteomes" id="UP000031838"/>
    </source>
</evidence>
<dbReference type="GO" id="GO:0006605">
    <property type="term" value="P:protein targeting"/>
    <property type="evidence" value="ECO:0007669"/>
    <property type="project" value="InterPro"/>
</dbReference>
<keyword evidence="4 7" id="KW-0812">Transmembrane</keyword>
<dbReference type="AlphaFoldDB" id="A0A0B6RRB7"/>
<dbReference type="GO" id="GO:0005886">
    <property type="term" value="C:plasma membrane"/>
    <property type="evidence" value="ECO:0007669"/>
    <property type="project" value="UniProtKB-SubCell"/>
</dbReference>
<feature type="chain" id="PRO_5002109295" evidence="8">
    <location>
        <begin position="25"/>
        <end position="252"/>
    </location>
</feature>
<evidence type="ECO:0000256" key="1">
    <source>
        <dbReference type="ARBA" id="ARBA00004651"/>
    </source>
</evidence>
<comment type="subcellular location">
    <subcellularLocation>
        <location evidence="1">Cell membrane</location>
        <topology evidence="1">Multi-pass membrane protein</topology>
    </subcellularLocation>
</comment>
<evidence type="ECO:0000256" key="5">
    <source>
        <dbReference type="ARBA" id="ARBA00022989"/>
    </source>
</evidence>
<sequence length="252" mass="26259">MTNPFVGWSTAALLLSLRTGPVFALAPPFSQMQIPMRVKAAMTLTLSACLASTIRYETVAGIDVVSAAVWECLLGLAIAFAFQAAFAALSFAGRVLDVQAGYGIAMIIDPGSRSQAPMFGTILTMTAGVIFFAENGHRDLLGLLVALTQAFPPGAVSVVADPAVFASYFGTLTSVALGATGAVMLTLFLTDLAIAFLARVLPQMNALVLGFQVKTLVTLAAMAMSAGTLAPVVLRLTRLALDFVPQAFRSHG</sequence>
<dbReference type="Pfam" id="PF01311">
    <property type="entry name" value="Bac_export_1"/>
    <property type="match status" value="1"/>
</dbReference>
<dbReference type="Proteomes" id="UP000031838">
    <property type="component" value="Chromosome 1"/>
</dbReference>
<organism evidence="9 10">
    <name type="scientific">Burkholderia plantarii</name>
    <dbReference type="NCBI Taxonomy" id="41899"/>
    <lineage>
        <taxon>Bacteria</taxon>
        <taxon>Pseudomonadati</taxon>
        <taxon>Pseudomonadota</taxon>
        <taxon>Betaproteobacteria</taxon>
        <taxon>Burkholderiales</taxon>
        <taxon>Burkholderiaceae</taxon>
        <taxon>Burkholderia</taxon>
    </lineage>
</organism>
<keyword evidence="8" id="KW-0732">Signal</keyword>
<dbReference type="PRINTS" id="PR00953">
    <property type="entry name" value="TYPE3IMRPROT"/>
</dbReference>
<dbReference type="RefSeq" id="WP_042624549.1">
    <property type="nucleotide sequence ID" value="NZ_CP002580.1"/>
</dbReference>